<organism evidence="2 3">
    <name type="scientific">Botryotinia fuckeliana (strain T4)</name>
    <name type="common">Noble rot fungus</name>
    <name type="synonym">Botrytis cinerea</name>
    <dbReference type="NCBI Taxonomy" id="999810"/>
    <lineage>
        <taxon>Eukaryota</taxon>
        <taxon>Fungi</taxon>
        <taxon>Dikarya</taxon>
        <taxon>Ascomycota</taxon>
        <taxon>Pezizomycotina</taxon>
        <taxon>Leotiomycetes</taxon>
        <taxon>Helotiales</taxon>
        <taxon>Sclerotiniaceae</taxon>
        <taxon>Botrytis</taxon>
    </lineage>
</organism>
<sequence>MSTPLFNDESSPVNFNTSPKYTLKSPPSLTAPVLPAPTPISSIFPLFGLLRVGPGAGSTM</sequence>
<gene>
    <name evidence="2" type="ORF">BofuT4_uP066700.1</name>
</gene>
<feature type="region of interest" description="Disordered" evidence="1">
    <location>
        <begin position="1"/>
        <end position="21"/>
    </location>
</feature>
<dbReference type="InParanoid" id="G2XR94"/>
<name>G2XR94_BOTF4</name>
<evidence type="ECO:0000313" key="2">
    <source>
        <dbReference type="EMBL" id="CCD43262.1"/>
    </source>
</evidence>
<proteinExistence type="predicted"/>
<evidence type="ECO:0000256" key="1">
    <source>
        <dbReference type="SAM" id="MobiDB-lite"/>
    </source>
</evidence>
<dbReference type="Proteomes" id="UP000008177">
    <property type="component" value="Unplaced contigs"/>
</dbReference>
<evidence type="ECO:0000313" key="3">
    <source>
        <dbReference type="Proteomes" id="UP000008177"/>
    </source>
</evidence>
<reference evidence="3" key="1">
    <citation type="journal article" date="2011" name="PLoS Genet.">
        <title>Genomic analysis of the necrotrophic fungal pathogens Sclerotinia sclerotiorum and Botrytis cinerea.</title>
        <authorList>
            <person name="Amselem J."/>
            <person name="Cuomo C.A."/>
            <person name="van Kan J.A."/>
            <person name="Viaud M."/>
            <person name="Benito E.P."/>
            <person name="Couloux A."/>
            <person name="Coutinho P.M."/>
            <person name="de Vries R.P."/>
            <person name="Dyer P.S."/>
            <person name="Fillinger S."/>
            <person name="Fournier E."/>
            <person name="Gout L."/>
            <person name="Hahn M."/>
            <person name="Kohn L."/>
            <person name="Lapalu N."/>
            <person name="Plummer K.M."/>
            <person name="Pradier J.M."/>
            <person name="Quevillon E."/>
            <person name="Sharon A."/>
            <person name="Simon A."/>
            <person name="ten Have A."/>
            <person name="Tudzynski B."/>
            <person name="Tudzynski P."/>
            <person name="Wincker P."/>
            <person name="Andrew M."/>
            <person name="Anthouard V."/>
            <person name="Beever R.E."/>
            <person name="Beffa R."/>
            <person name="Benoit I."/>
            <person name="Bouzid O."/>
            <person name="Brault B."/>
            <person name="Chen Z."/>
            <person name="Choquer M."/>
            <person name="Collemare J."/>
            <person name="Cotton P."/>
            <person name="Danchin E.G."/>
            <person name="Da Silva C."/>
            <person name="Gautier A."/>
            <person name="Giraud C."/>
            <person name="Giraud T."/>
            <person name="Gonzalez C."/>
            <person name="Grossetete S."/>
            <person name="Guldener U."/>
            <person name="Henrissat B."/>
            <person name="Howlett B.J."/>
            <person name="Kodira C."/>
            <person name="Kretschmer M."/>
            <person name="Lappartient A."/>
            <person name="Leroch M."/>
            <person name="Levis C."/>
            <person name="Mauceli E."/>
            <person name="Neuveglise C."/>
            <person name="Oeser B."/>
            <person name="Pearson M."/>
            <person name="Poulain J."/>
            <person name="Poussereau N."/>
            <person name="Quesneville H."/>
            <person name="Rascle C."/>
            <person name="Schumacher J."/>
            <person name="Segurens B."/>
            <person name="Sexton A."/>
            <person name="Silva E."/>
            <person name="Sirven C."/>
            <person name="Soanes D.M."/>
            <person name="Talbot N.J."/>
            <person name="Templeton M."/>
            <person name="Yandava C."/>
            <person name="Yarden O."/>
            <person name="Zeng Q."/>
            <person name="Rollins J.A."/>
            <person name="Lebrun M.H."/>
            <person name="Dickman M."/>
        </authorList>
    </citation>
    <scope>NUCLEOTIDE SEQUENCE [LARGE SCALE GENOMIC DNA]</scope>
    <source>
        <strain evidence="3">T4</strain>
    </source>
</reference>
<dbReference type="AlphaFoldDB" id="G2XR94"/>
<dbReference type="HOGENOM" id="CLU_2941413_0_0_1"/>
<dbReference type="EMBL" id="FQ790256">
    <property type="protein sequence ID" value="CCD43262.1"/>
    <property type="molecule type" value="Genomic_DNA"/>
</dbReference>
<accession>G2XR94</accession>
<protein>
    <submittedName>
        <fullName evidence="2">Uncharacterized protein</fullName>
    </submittedName>
</protein>